<feature type="domain" description="Sensor histidine kinase NatK-like C-terminal" evidence="2">
    <location>
        <begin position="327"/>
        <end position="431"/>
    </location>
</feature>
<dbReference type="OrthoDB" id="9813149at2"/>
<keyword evidence="1" id="KW-0812">Transmembrane</keyword>
<feature type="transmembrane region" description="Helical" evidence="1">
    <location>
        <begin position="164"/>
        <end position="186"/>
    </location>
</feature>
<name>A0A1H0VNL9_9BACI</name>
<feature type="transmembrane region" description="Helical" evidence="1">
    <location>
        <begin position="61"/>
        <end position="83"/>
    </location>
</feature>
<dbReference type="InterPro" id="IPR032834">
    <property type="entry name" value="NatK-like_C"/>
</dbReference>
<protein>
    <submittedName>
        <fullName evidence="3">GHKL domain-containing protein</fullName>
    </submittedName>
</protein>
<evidence type="ECO:0000313" key="4">
    <source>
        <dbReference type="Proteomes" id="UP000199159"/>
    </source>
</evidence>
<dbReference type="InterPro" id="IPR036890">
    <property type="entry name" value="HATPase_C_sf"/>
</dbReference>
<evidence type="ECO:0000313" key="3">
    <source>
        <dbReference type="EMBL" id="SDP79871.1"/>
    </source>
</evidence>
<feature type="transmembrane region" description="Helical" evidence="1">
    <location>
        <begin position="130"/>
        <end position="152"/>
    </location>
</feature>
<dbReference type="Proteomes" id="UP000199159">
    <property type="component" value="Unassembled WGS sequence"/>
</dbReference>
<dbReference type="SUPFAM" id="SSF55874">
    <property type="entry name" value="ATPase domain of HSP90 chaperone/DNA topoisomerase II/histidine kinase"/>
    <property type="match status" value="1"/>
</dbReference>
<keyword evidence="1" id="KW-0472">Membrane</keyword>
<sequence length="434" mass="51238">MKILESLYEFRFIIELFMLSFLFTTSFQRRKHFAWRYLLLIFLCLGMVAIFLYMREDYLMFSVPLTITRYIVLFFAVMAGIMFCYNVRVLTSIFCVTAVYAIQHLIYDFHQIVMAIFDLRQYSLQNNTSYILYVISYFLIVSILYVLIYYFYIKKFIKPEEKHFQNRIVLVLCIFVNLYATVFSIIFRITQENAQFEIFLICVLLDIMCCLFTMYLLFYIFNTSVLQDELNIIKSILKKDKDQFKVSQANIELINIKCHDLKHQLTHLSSKINKSELEELNKVISIYDIPMTGNPVLDVVIAEKKLQCEREEIEFTCMVDGEKLGFMKETDIYSLFGNALDNAINSVRKINEKDQRVVSLIIKDTMGLISIHFENYFQGELLFENGLPVTTNKDKDYHGFGMKSMKYLVEKYGGELSIKIDENVFNVNIVFQSQ</sequence>
<accession>A0A1H0VNL9</accession>
<dbReference type="AlphaFoldDB" id="A0A1H0VNL9"/>
<proteinExistence type="predicted"/>
<feature type="transmembrane region" description="Helical" evidence="1">
    <location>
        <begin position="34"/>
        <end position="54"/>
    </location>
</feature>
<organism evidence="3 4">
    <name type="scientific">Litchfieldia salsa</name>
    <dbReference type="NCBI Taxonomy" id="930152"/>
    <lineage>
        <taxon>Bacteria</taxon>
        <taxon>Bacillati</taxon>
        <taxon>Bacillota</taxon>
        <taxon>Bacilli</taxon>
        <taxon>Bacillales</taxon>
        <taxon>Bacillaceae</taxon>
        <taxon>Litchfieldia</taxon>
    </lineage>
</organism>
<dbReference type="Pfam" id="PF14501">
    <property type="entry name" value="HATPase_c_5"/>
    <property type="match status" value="1"/>
</dbReference>
<dbReference type="STRING" id="930152.SAMN05216565_10793"/>
<dbReference type="CDD" id="cd16935">
    <property type="entry name" value="HATPase_AgrC-ComD-like"/>
    <property type="match status" value="1"/>
</dbReference>
<keyword evidence="4" id="KW-1185">Reference proteome</keyword>
<keyword evidence="1" id="KW-1133">Transmembrane helix</keyword>
<reference evidence="4" key="1">
    <citation type="submission" date="2016-10" db="EMBL/GenBank/DDBJ databases">
        <authorList>
            <person name="Varghese N."/>
            <person name="Submissions S."/>
        </authorList>
    </citation>
    <scope>NUCLEOTIDE SEQUENCE [LARGE SCALE GENOMIC DNA]</scope>
    <source>
        <strain evidence="4">IBRC-M10078</strain>
    </source>
</reference>
<gene>
    <name evidence="3" type="ORF">SAMN05216565_10793</name>
</gene>
<feature type="transmembrane region" description="Helical" evidence="1">
    <location>
        <begin position="198"/>
        <end position="221"/>
    </location>
</feature>
<evidence type="ECO:0000259" key="2">
    <source>
        <dbReference type="Pfam" id="PF14501"/>
    </source>
</evidence>
<evidence type="ECO:0000256" key="1">
    <source>
        <dbReference type="SAM" id="Phobius"/>
    </source>
</evidence>
<dbReference type="Gene3D" id="3.30.565.10">
    <property type="entry name" value="Histidine kinase-like ATPase, C-terminal domain"/>
    <property type="match status" value="1"/>
</dbReference>
<dbReference type="EMBL" id="FNJU01000007">
    <property type="protein sequence ID" value="SDP79871.1"/>
    <property type="molecule type" value="Genomic_DNA"/>
</dbReference>